<feature type="domain" description="Radical SAM core" evidence="6">
    <location>
        <begin position="1"/>
        <end position="234"/>
    </location>
</feature>
<evidence type="ECO:0000313" key="8">
    <source>
        <dbReference type="Proteomes" id="UP000183794"/>
    </source>
</evidence>
<dbReference type="Gene3D" id="3.20.20.70">
    <property type="entry name" value="Aldolase class I"/>
    <property type="match status" value="1"/>
</dbReference>
<dbReference type="PANTHER" id="PTHR43273:SF8">
    <property type="entry name" value="RADICAL SAM DOMAIN PROTEIN"/>
    <property type="match status" value="1"/>
</dbReference>
<organism evidence="7 8">
    <name type="scientific">Moritella viscosa</name>
    <dbReference type="NCBI Taxonomy" id="80854"/>
    <lineage>
        <taxon>Bacteria</taxon>
        <taxon>Pseudomonadati</taxon>
        <taxon>Pseudomonadota</taxon>
        <taxon>Gammaproteobacteria</taxon>
        <taxon>Alteromonadales</taxon>
        <taxon>Moritellaceae</taxon>
        <taxon>Moritella</taxon>
    </lineage>
</organism>
<proteinExistence type="predicted"/>
<accession>A0A1K9ZDB7</accession>
<evidence type="ECO:0000256" key="3">
    <source>
        <dbReference type="ARBA" id="ARBA00022723"/>
    </source>
</evidence>
<name>A0A1K9ZDB7_9GAMM</name>
<dbReference type="AlphaFoldDB" id="A0A1K9ZDB7"/>
<dbReference type="Pfam" id="PF04055">
    <property type="entry name" value="Radical_SAM"/>
    <property type="match status" value="1"/>
</dbReference>
<dbReference type="InterPro" id="IPR023867">
    <property type="entry name" value="Sulphatase_maturase_rSAM"/>
</dbReference>
<dbReference type="EMBL" id="FPLD01000051">
    <property type="protein sequence ID" value="SGY95052.1"/>
    <property type="molecule type" value="Genomic_DNA"/>
</dbReference>
<dbReference type="PROSITE" id="PS51918">
    <property type="entry name" value="RADICAL_SAM"/>
    <property type="match status" value="1"/>
</dbReference>
<keyword evidence="4" id="KW-0408">Iron</keyword>
<comment type="cofactor">
    <cofactor evidence="1">
        <name>[4Fe-4S] cluster</name>
        <dbReference type="ChEBI" id="CHEBI:49883"/>
    </cofactor>
</comment>
<dbReference type="OrthoDB" id="9763993at2"/>
<dbReference type="Proteomes" id="UP000183794">
    <property type="component" value="Unassembled WGS sequence"/>
</dbReference>
<reference evidence="7 8" key="1">
    <citation type="submission" date="2016-11" db="EMBL/GenBank/DDBJ databases">
        <authorList>
            <person name="Jaros S."/>
            <person name="Januszkiewicz K."/>
            <person name="Wedrychowicz H."/>
        </authorList>
    </citation>
    <scope>NUCLEOTIDE SEQUENCE [LARGE SCALE GENOMIC DNA]</scope>
    <source>
        <strain evidence="7">NVI 5450</strain>
    </source>
</reference>
<protein>
    <submittedName>
        <fullName evidence="7">Radical SAM domain protein</fullName>
    </submittedName>
</protein>
<evidence type="ECO:0000256" key="4">
    <source>
        <dbReference type="ARBA" id="ARBA00023004"/>
    </source>
</evidence>
<gene>
    <name evidence="7" type="ORF">NVI5450_1662</name>
</gene>
<dbReference type="InterPro" id="IPR058240">
    <property type="entry name" value="rSAM_sf"/>
</dbReference>
<dbReference type="SFLD" id="SFLDG01067">
    <property type="entry name" value="SPASM/twitch_domain_containing"/>
    <property type="match status" value="1"/>
</dbReference>
<dbReference type="GO" id="GO:0051536">
    <property type="term" value="F:iron-sulfur cluster binding"/>
    <property type="evidence" value="ECO:0007669"/>
    <property type="project" value="UniProtKB-KW"/>
</dbReference>
<keyword evidence="5" id="KW-0411">Iron-sulfur</keyword>
<sequence>MIDRACISLGEKCNLKCSYCHFHNEENGKLSGSPQEFSADELIRIINEINNYAISHEISTFKIGIVGSGEPMLQYKKIVELITYVKNNNLTRLAFYTITNGTILNDNILNFFYEHRDFIKLCFSLDGYEELHNIGREKYRVVYNGIEMYESVFGAKPPINCTVHNETINNKTKLREYLETEDFKDVTFSRLFDSHDIKMTVSEGEYKDLLSEFKGSKFEVRQLDEKNKKKYDCTMYGTLCGVGKTNIFITKMGIYPCGRFYGNEKYNYGAFDMNLDALEVEMKKMKSLRDGECYFDKYVEVVN</sequence>
<dbReference type="GO" id="GO:0046872">
    <property type="term" value="F:metal ion binding"/>
    <property type="evidence" value="ECO:0007669"/>
    <property type="project" value="UniProtKB-KW"/>
</dbReference>
<dbReference type="CDD" id="cd01335">
    <property type="entry name" value="Radical_SAM"/>
    <property type="match status" value="1"/>
</dbReference>
<dbReference type="SUPFAM" id="SSF102114">
    <property type="entry name" value="Radical SAM enzymes"/>
    <property type="match status" value="1"/>
</dbReference>
<keyword evidence="3" id="KW-0479">Metal-binding</keyword>
<dbReference type="PANTHER" id="PTHR43273">
    <property type="entry name" value="ANAEROBIC SULFATASE-MATURATING ENZYME HOMOLOG ASLB-RELATED"/>
    <property type="match status" value="1"/>
</dbReference>
<evidence type="ECO:0000256" key="1">
    <source>
        <dbReference type="ARBA" id="ARBA00001966"/>
    </source>
</evidence>
<dbReference type="SFLD" id="SFLDS00029">
    <property type="entry name" value="Radical_SAM"/>
    <property type="match status" value="1"/>
</dbReference>
<dbReference type="InterPro" id="IPR013785">
    <property type="entry name" value="Aldolase_TIM"/>
</dbReference>
<dbReference type="GO" id="GO:0016491">
    <property type="term" value="F:oxidoreductase activity"/>
    <property type="evidence" value="ECO:0007669"/>
    <property type="project" value="InterPro"/>
</dbReference>
<evidence type="ECO:0000313" key="7">
    <source>
        <dbReference type="EMBL" id="SGY95052.1"/>
    </source>
</evidence>
<dbReference type="InterPro" id="IPR007197">
    <property type="entry name" value="rSAM"/>
</dbReference>
<keyword evidence="2" id="KW-0949">S-adenosyl-L-methionine</keyword>
<evidence type="ECO:0000256" key="2">
    <source>
        <dbReference type="ARBA" id="ARBA00022691"/>
    </source>
</evidence>
<evidence type="ECO:0000259" key="6">
    <source>
        <dbReference type="PROSITE" id="PS51918"/>
    </source>
</evidence>
<evidence type="ECO:0000256" key="5">
    <source>
        <dbReference type="ARBA" id="ARBA00023014"/>
    </source>
</evidence>